<dbReference type="InterPro" id="IPR036052">
    <property type="entry name" value="TrpB-like_PALP_sf"/>
</dbReference>
<dbReference type="NCBIfam" id="TIGR00260">
    <property type="entry name" value="thrC"/>
    <property type="match status" value="1"/>
</dbReference>
<evidence type="ECO:0000259" key="10">
    <source>
        <dbReference type="Pfam" id="PF00291"/>
    </source>
</evidence>
<feature type="domain" description="Threonine synthase N-terminal" evidence="11">
    <location>
        <begin position="957"/>
        <end position="1034"/>
    </location>
</feature>
<feature type="region of interest" description="Disordered" evidence="9">
    <location>
        <begin position="609"/>
        <end position="678"/>
    </location>
</feature>
<dbReference type="InterPro" id="IPR001926">
    <property type="entry name" value="TrpB-like_PALP"/>
</dbReference>
<evidence type="ECO:0000256" key="9">
    <source>
        <dbReference type="SAM" id="MobiDB-lite"/>
    </source>
</evidence>
<comment type="pathway">
    <text evidence="2">Amino-acid biosynthesis; L-threonine biosynthesis; L-threonine from L-aspartate: step 5/5.</text>
</comment>
<feature type="compositionally biased region" description="Acidic residues" evidence="9">
    <location>
        <begin position="635"/>
        <end position="644"/>
    </location>
</feature>
<dbReference type="Gene3D" id="3.40.50.1100">
    <property type="match status" value="2"/>
</dbReference>
<accession>A0ABR4MRQ5</accession>
<keyword evidence="13" id="KW-1185">Reference proteome</keyword>
<dbReference type="InterPro" id="IPR000634">
    <property type="entry name" value="Ser/Thr_deHydtase_PyrdxlP-BS"/>
</dbReference>
<comment type="caution">
    <text evidence="12">The sequence shown here is derived from an EMBL/GenBank/DDBJ whole genome shotgun (WGS) entry which is preliminary data.</text>
</comment>
<evidence type="ECO:0000256" key="6">
    <source>
        <dbReference type="ARBA" id="ARBA00022697"/>
    </source>
</evidence>
<dbReference type="InterPro" id="IPR051166">
    <property type="entry name" value="Threonine_Synthase"/>
</dbReference>
<sequence>MGHVISRFVTSHYAGTQGLGTDSDDEEDQPTSEALSPGSGPPPAIPAAHMFTHVASQGPTPGLNTPGIQDTPVVVAGVSTPSQDATRLASARSNSTDPAFFAALYSREQRAALGQDSSLASALGAPTTATVAVNPGSQQRQIHCISDLTVLPQGLNSVVKRAAALNSLSSSLQSCSVPKQQRLNSTADGPDAQKPQNLSISTSSKSTILSKTGTTKATMDPWAVPDTDEWMCSGEKMIKPPRMTTSTQKRRHNPNSPEGSLGASENVHPHLRIKNPRRIVNSMADELSTSSAGLENNNLGVVPDISALQPNIPSTASYTPHSRQIYVAPSVLTASQRDQYREVSIAPSPKTGSDADISFDDPGGLSVNLNQRTLGVHLNAVPSSYAPTVQFSTPSEFASSRHSPPIENTLVLSSLHRMTTAEGYTAQGLGRGHVQGEILPTQEYTPEKPRSVSELTASTPLTKKRKLDRWRDSSPDIILVTEAQALISGCSTSVCTNKSPAQHGDIDLHAFDSSPPPPPPVSAKKQRRIAPRTEEVDELAQPYVGPPQNLTPLGPSMQRPPLEQNNDASKWQPAPAPMAVMEVSRSTEAALTLNAEIKPDGVQVEPSIIAEQPGGMEPKLEEPPRSGRSVHDQIADSEDEDESDPPLARLAPDIGKGKVPKEKEAEIPDTQSFSQHTSVSLVLGEGMIYKVAEKIQAEQSVPEKKEKPTKKKTLSRKQKATSKGLPGKKHRVATTVATEEPQRQIRKLTDVIAISDDESNDDDHSSTPTSAPVSAREPELEPEVKPEPKLQLNSEPQLELPAKTAKGKTKKSITKKPPIKKANSKKGTAKSKKSATPDPLPVVEVPSSKLETSGPVAPRGDIEIPPPNPTPQESAESAPVRGRPEPTISTPTTKSTDSAPTPNDRQATLMVGKPNAEASQAKPVVSLSVSKPVYRVGLSRRSRIAPLLKIVRKTGIRYLSTRGEDTDLSFEEVVLKGLATDGGLYIPETIPTASNWESWKDLSFSDLAYEILSLYISSSEIPAADLKGIINRSYDTFRHPDTTPLVHLKGNLHLLELFHGPTFAFKDVALQFLGNLFEYFLVRRNEGKTGADRHHLTVVGATSGDTGSAAIYGLRGKKDVSVFILHPKGRVSPIQEAQMTTVLDANVHNLAVAGTFDDCQDTVKALFNDPEINATLNLGAVNSINWARILAQIVYYFHSYFALAKQSDAFKLGDKVRYVVPTGNFGDILAGYFAFRMGLPVEKLVIATNENDILDRFWKTGRYEKQDSSPSAASSEAKQDASGVKETLSPAMDILVSSNFERLMYFLAYEYAAAAGMDEEWNRKQAGQEVSKWLSDLKTKGGFGPVYDDLLGFARRDFSSERVNDAQTSATIKSMYDAVGYVLDPHTAVGVTVAEHSLADAKDVPHISLSTAHPAKFAGAVEDALKNTENFDFATKVLPQEFIGLETREKRVTDVENSWTVVRDIVRKQVTEELASASA</sequence>
<dbReference type="RefSeq" id="XP_070862125.1">
    <property type="nucleotide sequence ID" value="XM_071005241.1"/>
</dbReference>
<dbReference type="Proteomes" id="UP001610728">
    <property type="component" value="Unassembled WGS sequence"/>
</dbReference>
<evidence type="ECO:0000256" key="8">
    <source>
        <dbReference type="ARBA" id="ARBA00023239"/>
    </source>
</evidence>
<dbReference type="Pfam" id="PF00291">
    <property type="entry name" value="PALP"/>
    <property type="match status" value="1"/>
</dbReference>
<keyword evidence="5" id="KW-0028">Amino-acid biosynthesis</keyword>
<feature type="compositionally biased region" description="Basic and acidic residues" evidence="9">
    <location>
        <begin position="655"/>
        <end position="666"/>
    </location>
</feature>
<dbReference type="CDD" id="cd01560">
    <property type="entry name" value="Thr-synth_2"/>
    <property type="match status" value="1"/>
</dbReference>
<dbReference type="Pfam" id="PF24857">
    <property type="entry name" value="THR4_C"/>
    <property type="match status" value="1"/>
</dbReference>
<evidence type="ECO:0000259" key="11">
    <source>
        <dbReference type="Pfam" id="PF14821"/>
    </source>
</evidence>
<dbReference type="EMBL" id="JABSNW010000001">
    <property type="protein sequence ID" value="KAL2890945.1"/>
    <property type="molecule type" value="Genomic_DNA"/>
</dbReference>
<protein>
    <recommendedName>
        <fullName evidence="4">threonine synthase</fullName>
        <ecNumber evidence="4">4.2.3.1</ecNumber>
    </recommendedName>
</protein>
<dbReference type="Gene3D" id="3.90.1380.10">
    <property type="entry name" value="Threonine synthase, N-terminal domain"/>
    <property type="match status" value="1"/>
</dbReference>
<dbReference type="EC" id="4.2.3.1" evidence="4"/>
<feature type="region of interest" description="Disordered" evidence="9">
    <location>
        <begin position="694"/>
        <end position="907"/>
    </location>
</feature>
<evidence type="ECO:0000313" key="13">
    <source>
        <dbReference type="Proteomes" id="UP001610728"/>
    </source>
</evidence>
<evidence type="ECO:0000256" key="5">
    <source>
        <dbReference type="ARBA" id="ARBA00022605"/>
    </source>
</evidence>
<feature type="compositionally biased region" description="Low complexity" evidence="9">
    <location>
        <begin position="198"/>
        <end position="216"/>
    </location>
</feature>
<evidence type="ECO:0000256" key="3">
    <source>
        <dbReference type="ARBA" id="ARBA00005517"/>
    </source>
</evidence>
<feature type="compositionally biased region" description="Polar residues" evidence="9">
    <location>
        <begin position="887"/>
        <end position="906"/>
    </location>
</feature>
<evidence type="ECO:0000256" key="7">
    <source>
        <dbReference type="ARBA" id="ARBA00022898"/>
    </source>
</evidence>
<gene>
    <name evidence="12" type="ORF">HOO65_010303</name>
</gene>
<feature type="compositionally biased region" description="Basic residues" evidence="9">
    <location>
        <begin position="707"/>
        <end position="732"/>
    </location>
</feature>
<feature type="compositionally biased region" description="Polar residues" evidence="9">
    <location>
        <begin position="177"/>
        <end position="187"/>
    </location>
</feature>
<feature type="domain" description="Tryptophan synthase beta chain-like PALP" evidence="10">
    <location>
        <begin position="1043"/>
        <end position="1279"/>
    </location>
</feature>
<evidence type="ECO:0000256" key="4">
    <source>
        <dbReference type="ARBA" id="ARBA00013028"/>
    </source>
</evidence>
<feature type="compositionally biased region" description="Basic and acidic residues" evidence="9">
    <location>
        <begin position="740"/>
        <end position="749"/>
    </location>
</feature>
<dbReference type="Pfam" id="PF14821">
    <property type="entry name" value="Thr_synth_N"/>
    <property type="match status" value="1"/>
</dbReference>
<dbReference type="InterPro" id="IPR029144">
    <property type="entry name" value="Thr_synth_N"/>
</dbReference>
<comment type="similarity">
    <text evidence="3">Belongs to the threonine synthase family.</text>
</comment>
<dbReference type="PROSITE" id="PS00165">
    <property type="entry name" value="DEHYDRATASE_SER_THR"/>
    <property type="match status" value="1"/>
</dbReference>
<feature type="compositionally biased region" description="Basic and acidic residues" evidence="9">
    <location>
        <begin position="694"/>
        <end position="706"/>
    </location>
</feature>
<feature type="region of interest" description="Disordered" evidence="9">
    <location>
        <begin position="505"/>
        <end position="572"/>
    </location>
</feature>
<keyword evidence="8" id="KW-0456">Lyase</keyword>
<proteinExistence type="inferred from homology"/>
<dbReference type="PANTHER" id="PTHR42690:SF1">
    <property type="entry name" value="THREONINE SYNTHASE-LIKE 2"/>
    <property type="match status" value="1"/>
</dbReference>
<comment type="cofactor">
    <cofactor evidence="1">
        <name>pyridoxal 5'-phosphate</name>
        <dbReference type="ChEBI" id="CHEBI:597326"/>
    </cofactor>
</comment>
<feature type="compositionally biased region" description="Polar residues" evidence="9">
    <location>
        <begin position="669"/>
        <end position="678"/>
    </location>
</feature>
<feature type="compositionally biased region" description="Basic and acidic residues" evidence="9">
    <location>
        <begin position="776"/>
        <end position="788"/>
    </location>
</feature>
<dbReference type="InterPro" id="IPR004450">
    <property type="entry name" value="Thr_synthase-like"/>
</dbReference>
<feature type="region of interest" description="Disordered" evidence="9">
    <location>
        <begin position="13"/>
        <end position="46"/>
    </location>
</feature>
<feature type="region of interest" description="Disordered" evidence="9">
    <location>
        <begin position="171"/>
        <end position="225"/>
    </location>
</feature>
<feature type="compositionally biased region" description="Basic and acidic residues" evidence="9">
    <location>
        <begin position="618"/>
        <end position="634"/>
    </location>
</feature>
<dbReference type="InterPro" id="IPR037158">
    <property type="entry name" value="Thr_synth_N_sf"/>
</dbReference>
<dbReference type="PANTHER" id="PTHR42690">
    <property type="entry name" value="THREONINE SYNTHASE FAMILY MEMBER"/>
    <property type="match status" value="1"/>
</dbReference>
<keyword evidence="7" id="KW-0663">Pyridoxal phosphate</keyword>
<organism evidence="12 13">
    <name type="scientific">Ceratocystis lukuohia</name>
    <dbReference type="NCBI Taxonomy" id="2019550"/>
    <lineage>
        <taxon>Eukaryota</taxon>
        <taxon>Fungi</taxon>
        <taxon>Dikarya</taxon>
        <taxon>Ascomycota</taxon>
        <taxon>Pezizomycotina</taxon>
        <taxon>Sordariomycetes</taxon>
        <taxon>Hypocreomycetidae</taxon>
        <taxon>Microascales</taxon>
        <taxon>Ceratocystidaceae</taxon>
        <taxon>Ceratocystis</taxon>
    </lineage>
</organism>
<dbReference type="GeneID" id="98114549"/>
<feature type="compositionally biased region" description="Basic residues" evidence="9">
    <location>
        <begin position="805"/>
        <end position="833"/>
    </location>
</feature>
<evidence type="ECO:0000313" key="12">
    <source>
        <dbReference type="EMBL" id="KAL2890945.1"/>
    </source>
</evidence>
<keyword evidence="6" id="KW-0791">Threonine biosynthesis</keyword>
<feature type="region of interest" description="Disordered" evidence="9">
    <location>
        <begin position="238"/>
        <end position="271"/>
    </location>
</feature>
<evidence type="ECO:0000256" key="2">
    <source>
        <dbReference type="ARBA" id="ARBA00004979"/>
    </source>
</evidence>
<dbReference type="SUPFAM" id="SSF53686">
    <property type="entry name" value="Tryptophan synthase beta subunit-like PLP-dependent enzymes"/>
    <property type="match status" value="1"/>
</dbReference>
<name>A0ABR4MRQ5_9PEZI</name>
<reference evidence="12 13" key="1">
    <citation type="submission" date="2020-05" db="EMBL/GenBank/DDBJ databases">
        <title>Ceratocystis lukuohia genome.</title>
        <authorList>
            <person name="Harrington T.C."/>
            <person name="Kim K."/>
            <person name="Mayers C.G."/>
        </authorList>
    </citation>
    <scope>NUCLEOTIDE SEQUENCE [LARGE SCALE GENOMIC DNA]</scope>
    <source>
        <strain evidence="12 13">C4212</strain>
    </source>
</reference>
<evidence type="ECO:0000256" key="1">
    <source>
        <dbReference type="ARBA" id="ARBA00001933"/>
    </source>
</evidence>